<organism evidence="1 2">
    <name type="scientific">Peronosclerospora sorghi</name>
    <dbReference type="NCBI Taxonomy" id="230839"/>
    <lineage>
        <taxon>Eukaryota</taxon>
        <taxon>Sar</taxon>
        <taxon>Stramenopiles</taxon>
        <taxon>Oomycota</taxon>
        <taxon>Peronosporomycetes</taxon>
        <taxon>Peronosporales</taxon>
        <taxon>Peronosporaceae</taxon>
        <taxon>Peronosclerospora</taxon>
    </lineage>
</organism>
<gene>
    <name evidence="1" type="ORF">PsorP6_002239</name>
</gene>
<comment type="caution">
    <text evidence="1">The sequence shown here is derived from an EMBL/GenBank/DDBJ whole genome shotgun (WGS) entry which is preliminary data.</text>
</comment>
<sequence length="111" mass="12106">MGSGRIDDIKGIALAARGISEALDLILQLCQDSSVKLQTLQLRRWLSIRRGGGQVNGQYRGARCLCAHRTGGSGLFVAKAACQGRRTWKRQAAGAEASEEQSHVDRRDRLT</sequence>
<dbReference type="EMBL" id="CM047580">
    <property type="protein sequence ID" value="KAI9920679.1"/>
    <property type="molecule type" value="Genomic_DNA"/>
</dbReference>
<evidence type="ECO:0000313" key="1">
    <source>
        <dbReference type="EMBL" id="KAI9920679.1"/>
    </source>
</evidence>
<dbReference type="Proteomes" id="UP001163321">
    <property type="component" value="Chromosome 1"/>
</dbReference>
<reference evidence="1 2" key="1">
    <citation type="journal article" date="2022" name="bioRxiv">
        <title>The genome of the oomycete Peronosclerospora sorghi, a cosmopolitan pathogen of maize and sorghum, is inflated with dispersed pseudogenes.</title>
        <authorList>
            <person name="Fletcher K."/>
            <person name="Martin F."/>
            <person name="Isakeit T."/>
            <person name="Cavanaugh K."/>
            <person name="Magill C."/>
            <person name="Michelmore R."/>
        </authorList>
    </citation>
    <scope>NUCLEOTIDE SEQUENCE [LARGE SCALE GENOMIC DNA]</scope>
    <source>
        <strain evidence="1">P6</strain>
    </source>
</reference>
<evidence type="ECO:0000313" key="2">
    <source>
        <dbReference type="Proteomes" id="UP001163321"/>
    </source>
</evidence>
<accession>A0ACC0WPB5</accession>
<keyword evidence="2" id="KW-1185">Reference proteome</keyword>
<protein>
    <submittedName>
        <fullName evidence="1">Uncharacterized protein</fullName>
    </submittedName>
</protein>
<name>A0ACC0WPB5_9STRA</name>
<proteinExistence type="predicted"/>